<dbReference type="Proteomes" id="UP000190852">
    <property type="component" value="Unassembled WGS sequence"/>
</dbReference>
<proteinExistence type="predicted"/>
<dbReference type="EMBL" id="FUYQ01000022">
    <property type="protein sequence ID" value="SKB76633.1"/>
    <property type="molecule type" value="Genomic_DNA"/>
</dbReference>
<accession>A0A1T5DYP5</accession>
<evidence type="ECO:0000313" key="2">
    <source>
        <dbReference type="Proteomes" id="UP000190852"/>
    </source>
</evidence>
<protein>
    <recommendedName>
        <fullName evidence="3">DUF4221 domain-containing protein</fullName>
    </recommendedName>
</protein>
<name>A0A1T5DYP5_9BACT</name>
<dbReference type="PROSITE" id="PS51257">
    <property type="entry name" value="PROKAR_LIPOPROTEIN"/>
    <property type="match status" value="1"/>
</dbReference>
<reference evidence="2" key="1">
    <citation type="submission" date="2017-02" db="EMBL/GenBank/DDBJ databases">
        <authorList>
            <person name="Varghese N."/>
            <person name="Submissions S."/>
        </authorList>
    </citation>
    <scope>NUCLEOTIDE SEQUENCE [LARGE SCALE GENOMIC DNA]</scope>
    <source>
        <strain evidence="2">DSM 24967</strain>
    </source>
</reference>
<sequence length="394" mass="46203">MKNIIGILILIAVLISCSSRSKHKERKVTSLLELTNDSLVFHLDDSTHVLAKTLYQFTDDRGNEYFTFQNGEANEILIFDMKSGQLLKKIRIDYEGANGVTRFIGYYIKSLDEIYLSRPDKCEIILIDGNGNIKKKYNYESTDDGQMLIPGFFSTIIYTPLVFIEELMYIPQDLNPMLSDKMLERSSVTITIDTLTNGVKNLPMRFPPIVSVEDVKNHKTVGNEFSYSRCFNGRQFVYSFFYDEDIYITNPEHDSIFTRKAKSKYIDKVSPLGYQPDNLIQSNKIKCEVPMYRNLIYDEYREVYYRLVYPQTEMEKNEDYYEVFQFGRKAFSIIILNKDFEIIGETLFPEYTYVSGMMFVRKDGLYISDSHYKNPSFNENVLSFRRFELKNIED</sequence>
<evidence type="ECO:0000313" key="1">
    <source>
        <dbReference type="EMBL" id="SKB76633.1"/>
    </source>
</evidence>
<dbReference type="RefSeq" id="WP_079684112.1">
    <property type="nucleotide sequence ID" value="NZ_FUYQ01000022.1"/>
</dbReference>
<dbReference type="AlphaFoldDB" id="A0A1T5DYP5"/>
<keyword evidence="2" id="KW-1185">Reference proteome</keyword>
<gene>
    <name evidence="1" type="ORF">SAMN05660349_02693</name>
</gene>
<dbReference type="Pfam" id="PF13970">
    <property type="entry name" value="DUF4221"/>
    <property type="match status" value="1"/>
</dbReference>
<dbReference type="InterPro" id="IPR025316">
    <property type="entry name" value="DUF4221"/>
</dbReference>
<evidence type="ECO:0008006" key="3">
    <source>
        <dbReference type="Google" id="ProtNLM"/>
    </source>
</evidence>
<organism evidence="1 2">
    <name type="scientific">Parabacteroides chartae</name>
    <dbReference type="NCBI Taxonomy" id="1037355"/>
    <lineage>
        <taxon>Bacteria</taxon>
        <taxon>Pseudomonadati</taxon>
        <taxon>Bacteroidota</taxon>
        <taxon>Bacteroidia</taxon>
        <taxon>Bacteroidales</taxon>
        <taxon>Tannerellaceae</taxon>
        <taxon>Parabacteroides</taxon>
    </lineage>
</organism>